<dbReference type="OrthoDB" id="87074at2"/>
<dbReference type="RefSeq" id="WP_013387532.1">
    <property type="nucleotide sequence ID" value="NC_014632.1"/>
</dbReference>
<accession>E3H7G8</accession>
<protein>
    <submittedName>
        <fullName evidence="1">Uncharacterized protein</fullName>
    </submittedName>
</protein>
<sequence>MDTINVLEILNEKKIHVIENIINEKGRKKALNYFGEFLDRRSYFTIDRNGKIQRKNMNYALPVAAFSNDDTEVAQEIYVSARAPERVKSKKIERLSKETIDSLMKNFMKIIVNNNVNFAVRYAKEIFLRDRELFYKTLFHYTLLEEIDSQKSLMALSLKKLMNTQVDDNLIYLAMSYISKVKGNFNEYENTVATEVSKSELIRKSKESKDMLKSKKGINLLAYINVLKEYEYENEEIFINIAMKRLEEIKNTQKNLTCAENIIHNGL</sequence>
<evidence type="ECO:0000313" key="2">
    <source>
        <dbReference type="Proteomes" id="UP000006875"/>
    </source>
</evidence>
<dbReference type="AlphaFoldDB" id="E3H7G8"/>
<dbReference type="KEGG" id="ipo:Ilyop_1083"/>
<evidence type="ECO:0000313" key="1">
    <source>
        <dbReference type="EMBL" id="ADO82864.1"/>
    </source>
</evidence>
<dbReference type="Proteomes" id="UP000006875">
    <property type="component" value="Chromosome"/>
</dbReference>
<dbReference type="eggNOG" id="ENOG502ZB4K">
    <property type="taxonomic scope" value="Bacteria"/>
</dbReference>
<dbReference type="STRING" id="572544.Ilyop_1083"/>
<organism evidence="1 2">
    <name type="scientific">Ilyobacter polytropus (strain ATCC 51220 / DSM 2926 / LMG 16218 / CuHBu1)</name>
    <dbReference type="NCBI Taxonomy" id="572544"/>
    <lineage>
        <taxon>Bacteria</taxon>
        <taxon>Fusobacteriati</taxon>
        <taxon>Fusobacteriota</taxon>
        <taxon>Fusobacteriia</taxon>
        <taxon>Fusobacteriales</taxon>
        <taxon>Fusobacteriaceae</taxon>
        <taxon>Ilyobacter</taxon>
    </lineage>
</organism>
<dbReference type="EMBL" id="CP002281">
    <property type="protein sequence ID" value="ADO82864.1"/>
    <property type="molecule type" value="Genomic_DNA"/>
</dbReference>
<gene>
    <name evidence="1" type="ordered locus">Ilyop_1083</name>
</gene>
<dbReference type="HOGENOM" id="CLU_094525_0_0_0"/>
<proteinExistence type="predicted"/>
<name>E3H7G8_ILYPC</name>
<reference evidence="1 2" key="1">
    <citation type="journal article" date="2010" name="Stand. Genomic Sci.">
        <title>Complete genome sequence of Ilyobacter polytropus type strain (CuHbu1).</title>
        <authorList>
            <person name="Sikorski J."/>
            <person name="Chertkov O."/>
            <person name="Lapidus A."/>
            <person name="Nolan M."/>
            <person name="Lucas S."/>
            <person name="Del Rio T.G."/>
            <person name="Tice H."/>
            <person name="Cheng J.F."/>
            <person name="Tapia R."/>
            <person name="Han C."/>
            <person name="Goodwin L."/>
            <person name="Pitluck S."/>
            <person name="Liolios K."/>
            <person name="Ivanova N."/>
            <person name="Mavromatis K."/>
            <person name="Mikhailova N."/>
            <person name="Pati A."/>
            <person name="Chen A."/>
            <person name="Palaniappan K."/>
            <person name="Land M."/>
            <person name="Hauser L."/>
            <person name="Chang Y.J."/>
            <person name="Jeffries C.D."/>
            <person name="Brambilla E."/>
            <person name="Yasawong M."/>
            <person name="Rohde M."/>
            <person name="Pukall R."/>
            <person name="Spring S."/>
            <person name="Goker M."/>
            <person name="Woyke T."/>
            <person name="Bristow J."/>
            <person name="Eisen J.A."/>
            <person name="Markowitz V."/>
            <person name="Hugenholtz P."/>
            <person name="Kyrpides N.C."/>
            <person name="Klenk H.P."/>
        </authorList>
    </citation>
    <scope>NUCLEOTIDE SEQUENCE [LARGE SCALE GENOMIC DNA]</scope>
    <source>
        <strain evidence="2">ATCC 51220 / DSM 2926 / LMG 16218 / CuHBu1</strain>
    </source>
</reference>
<keyword evidence="2" id="KW-1185">Reference proteome</keyword>